<feature type="compositionally biased region" description="Polar residues" evidence="12">
    <location>
        <begin position="381"/>
        <end position="418"/>
    </location>
</feature>
<evidence type="ECO:0000256" key="10">
    <source>
        <dbReference type="ARBA" id="ARBA00049244"/>
    </source>
</evidence>
<dbReference type="SMART" id="SM00382">
    <property type="entry name" value="AAA"/>
    <property type="match status" value="1"/>
</dbReference>
<keyword evidence="4 11" id="KW-0235">DNA replication</keyword>
<dbReference type="InterPro" id="IPR021029">
    <property type="entry name" value="DNA_pol_III_tau_dom-5"/>
</dbReference>
<keyword evidence="8 11" id="KW-0067">ATP-binding</keyword>
<dbReference type="NCBIfam" id="NF005942">
    <property type="entry name" value="PRK07994.1"/>
    <property type="match status" value="1"/>
</dbReference>
<dbReference type="InterPro" id="IPR050238">
    <property type="entry name" value="DNA_Rep/Repair_Clamp_Loader"/>
</dbReference>
<keyword evidence="6 11" id="KW-0547">Nucleotide-binding</keyword>
<dbReference type="GO" id="GO:0003677">
    <property type="term" value="F:DNA binding"/>
    <property type="evidence" value="ECO:0007669"/>
    <property type="project" value="InterPro"/>
</dbReference>
<protein>
    <recommendedName>
        <fullName evidence="11">DNA polymerase III subunit gamma/tau</fullName>
        <ecNumber evidence="11">2.7.7.7</ecNumber>
    </recommendedName>
</protein>
<dbReference type="FunFam" id="3.40.50.300:FF:000014">
    <property type="entry name" value="DNA polymerase III subunit gamma/tau"/>
    <property type="match status" value="1"/>
</dbReference>
<dbReference type="GO" id="GO:0005524">
    <property type="term" value="F:ATP binding"/>
    <property type="evidence" value="ECO:0007669"/>
    <property type="project" value="UniProtKB-KW"/>
</dbReference>
<dbReference type="FunFam" id="1.20.272.10:FF:000003">
    <property type="entry name" value="DNA polymerase III subunit gamma/tau"/>
    <property type="match status" value="1"/>
</dbReference>
<dbReference type="CDD" id="cd18137">
    <property type="entry name" value="HLD_clamp_pol_III_gamma_tau"/>
    <property type="match status" value="1"/>
</dbReference>
<keyword evidence="15" id="KW-1185">Reference proteome</keyword>
<dbReference type="InterPro" id="IPR022754">
    <property type="entry name" value="DNA_pol_III_gamma-3"/>
</dbReference>
<dbReference type="NCBIfam" id="NF004046">
    <property type="entry name" value="PRK05563.1"/>
    <property type="match status" value="1"/>
</dbReference>
<sequence>MSYLALARKWRPGQFSEVVGQSHVLTALENALSQNRLHHAYLFSGTRGVGKTTIGRLFAKGLNCEKGITAQPCGQCAACQEIAQGRFIDLLEIDAASRTRVEDTRELLDNVQYKPARGRFKVYLIDEVHMLSRHSFNALLKTLEEPPEYVKFLLATTDPQKLPVTILSRCLQFHLKPISVEHIEHQLEHILQAEAIEQHPRALGLIAHAADGSMRDALSLTDQAIALGNGKVDAEIVAGMLGTIDTDQALHLIQALSHKEVQQVMACVSSLAANGVAWDVLLQSLASQLHRIAMYQMLPASLDKSLPDAGKIQQLAQVLTPEDVQLFYQIALKGREDLPLSPTPRTGLEMILLRMIAFRPVDVSPLHSISTEVHQTPAPAQISTQPTASPTASGQSVNSQSLSGQSADRQSVSESPVSPGSAPGENPAIVAEAASVPSSSEPEPAALPEMSAGPVSEPPTSEAMDTPVNWPESLEPAADYTPELYDEYQHASAVDGQMAPGQTSQPQAPASQPAPQPAEPEEPASPRSPLLGLRHQLRSQRLAGKDAGKDKPKKLKATSSAPHQKPAPESIIDRLNQKQADYQPVMSPETDTEAAPAPDEPYQWRPMNAPDPAAEEKHLTPAELKKSLEHEKTPEMAAKLVQEVIEEDAWAATISQLSIPKMVEQLALNSSYQLQGNVVQLTLRGNQAHLNTEKAQATLNEALNHLTGASRELVVRTGDEGVTPLERREACYQKKLSQALASLNADPNIRWIEERFQAQLDKSTVRPV</sequence>
<evidence type="ECO:0000256" key="5">
    <source>
        <dbReference type="ARBA" id="ARBA00022723"/>
    </source>
</evidence>
<dbReference type="NCBIfam" id="TIGR02397">
    <property type="entry name" value="dnaX_nterm"/>
    <property type="match status" value="1"/>
</dbReference>
<feature type="region of interest" description="Disordered" evidence="12">
    <location>
        <begin position="376"/>
        <end position="618"/>
    </location>
</feature>
<keyword evidence="7" id="KW-0862">Zinc</keyword>
<dbReference type="RefSeq" id="WP_073585104.1">
    <property type="nucleotide sequence ID" value="NZ_AP024897.1"/>
</dbReference>
<dbReference type="Gene3D" id="3.40.50.300">
    <property type="entry name" value="P-loop containing nucleotide triphosphate hydrolases"/>
    <property type="match status" value="1"/>
</dbReference>
<dbReference type="PANTHER" id="PTHR11669:SF0">
    <property type="entry name" value="PROTEIN STICHEL-LIKE 2"/>
    <property type="match status" value="1"/>
</dbReference>
<comment type="subunit">
    <text evidence="11">DNA polymerase III contains a core (composed of alpha, epsilon and theta chains) that associates with a tau subunit. This core dimerizes to form the POLIII' complex. PolIII' associates with the gamma complex (composed of gamma, delta, delta', psi and chi chains) and with the beta chain to form the complete DNA polymerase III complex.</text>
</comment>
<dbReference type="Pfam" id="PF12168">
    <property type="entry name" value="DNA_pol3_tau_4"/>
    <property type="match status" value="1"/>
</dbReference>
<evidence type="ECO:0000313" key="14">
    <source>
        <dbReference type="EMBL" id="SHO57809.1"/>
    </source>
</evidence>
<name>A0A1M7YYQ1_9VIBR</name>
<dbReference type="Pfam" id="PF12169">
    <property type="entry name" value="DNA_pol3_gamma3"/>
    <property type="match status" value="1"/>
</dbReference>
<dbReference type="EC" id="2.7.7.7" evidence="11"/>
<feature type="compositionally biased region" description="Low complexity" evidence="12">
    <location>
        <begin position="427"/>
        <end position="452"/>
    </location>
</feature>
<dbReference type="Pfam" id="PF12170">
    <property type="entry name" value="DNA_pol3_tau_5"/>
    <property type="match status" value="1"/>
</dbReference>
<gene>
    <name evidence="11 14" type="primary">dnaX</name>
    <name evidence="14" type="ORF">VQ7734_03579</name>
</gene>
<accession>A0A1M7YYQ1</accession>
<evidence type="ECO:0000313" key="15">
    <source>
        <dbReference type="Proteomes" id="UP000184600"/>
    </source>
</evidence>
<dbReference type="EMBL" id="FRFG01000048">
    <property type="protein sequence ID" value="SHO57809.1"/>
    <property type="molecule type" value="Genomic_DNA"/>
</dbReference>
<comment type="similarity">
    <text evidence="1 11">Belongs to the DnaX/STICHEL family.</text>
</comment>
<evidence type="ECO:0000256" key="7">
    <source>
        <dbReference type="ARBA" id="ARBA00022833"/>
    </source>
</evidence>
<dbReference type="InterPro" id="IPR008921">
    <property type="entry name" value="DNA_pol3_clamp-load_cplx_C"/>
</dbReference>
<evidence type="ECO:0000256" key="9">
    <source>
        <dbReference type="ARBA" id="ARBA00022932"/>
    </source>
</evidence>
<dbReference type="SUPFAM" id="SSF52540">
    <property type="entry name" value="P-loop containing nucleoside triphosphate hydrolases"/>
    <property type="match status" value="1"/>
</dbReference>
<dbReference type="PANTHER" id="PTHR11669">
    <property type="entry name" value="REPLICATION FACTOR C / DNA POLYMERASE III GAMMA-TAU SUBUNIT"/>
    <property type="match status" value="1"/>
</dbReference>
<dbReference type="Proteomes" id="UP000184600">
    <property type="component" value="Unassembled WGS sequence"/>
</dbReference>
<dbReference type="InterPro" id="IPR012763">
    <property type="entry name" value="DNA_pol_III_sug/sutau_N"/>
</dbReference>
<keyword evidence="2 11" id="KW-0808">Transferase</keyword>
<evidence type="ECO:0000256" key="6">
    <source>
        <dbReference type="ARBA" id="ARBA00022741"/>
    </source>
</evidence>
<comment type="function">
    <text evidence="11">DNA polymerase III is a complex, multichain enzyme responsible for most of the replicative synthesis in bacteria. This DNA polymerase also exhibits 3' to 5' exonuclease activity.</text>
</comment>
<reference evidence="15" key="1">
    <citation type="submission" date="2016-12" db="EMBL/GenBank/DDBJ databases">
        <authorList>
            <person name="Rodrigo-Torres L."/>
            <person name="Arahal R.D."/>
            <person name="Lucena T."/>
        </authorList>
    </citation>
    <scope>NUCLEOTIDE SEQUENCE [LARGE SCALE GENOMIC DNA]</scope>
</reference>
<feature type="domain" description="AAA+ ATPase" evidence="13">
    <location>
        <begin position="37"/>
        <end position="179"/>
    </location>
</feature>
<dbReference type="InterPro" id="IPR027417">
    <property type="entry name" value="P-loop_NTPase"/>
</dbReference>
<evidence type="ECO:0000256" key="12">
    <source>
        <dbReference type="SAM" id="MobiDB-lite"/>
    </source>
</evidence>
<evidence type="ECO:0000256" key="11">
    <source>
        <dbReference type="RuleBase" id="RU364063"/>
    </source>
</evidence>
<dbReference type="GO" id="GO:0009360">
    <property type="term" value="C:DNA polymerase III complex"/>
    <property type="evidence" value="ECO:0007669"/>
    <property type="project" value="InterPro"/>
</dbReference>
<proteinExistence type="inferred from homology"/>
<dbReference type="InterPro" id="IPR003593">
    <property type="entry name" value="AAA+_ATPase"/>
</dbReference>
<keyword evidence="5" id="KW-0479">Metal-binding</keyword>
<keyword evidence="9 11" id="KW-0239">DNA-directed DNA polymerase</keyword>
<dbReference type="CDD" id="cd00009">
    <property type="entry name" value="AAA"/>
    <property type="match status" value="1"/>
</dbReference>
<dbReference type="Gene3D" id="1.20.272.10">
    <property type="match status" value="1"/>
</dbReference>
<dbReference type="STRING" id="1117707.VQ7734_03579"/>
<dbReference type="GO" id="GO:0003887">
    <property type="term" value="F:DNA-directed DNA polymerase activity"/>
    <property type="evidence" value="ECO:0007669"/>
    <property type="project" value="UniProtKB-KW"/>
</dbReference>
<evidence type="ECO:0000256" key="2">
    <source>
        <dbReference type="ARBA" id="ARBA00022679"/>
    </source>
</evidence>
<dbReference type="SUPFAM" id="SSF48019">
    <property type="entry name" value="post-AAA+ oligomerization domain-like"/>
    <property type="match status" value="1"/>
</dbReference>
<dbReference type="OrthoDB" id="9810148at2"/>
<evidence type="ECO:0000256" key="1">
    <source>
        <dbReference type="ARBA" id="ARBA00006360"/>
    </source>
</evidence>
<dbReference type="InterPro" id="IPR022001">
    <property type="entry name" value="DNA_pol3_tau_IV"/>
</dbReference>
<dbReference type="InterPro" id="IPR045085">
    <property type="entry name" value="HLD_clamp_pol_III_gamma_tau"/>
</dbReference>
<evidence type="ECO:0000256" key="3">
    <source>
        <dbReference type="ARBA" id="ARBA00022695"/>
    </source>
</evidence>
<comment type="catalytic activity">
    <reaction evidence="10 11">
        <text>DNA(n) + a 2'-deoxyribonucleoside 5'-triphosphate = DNA(n+1) + diphosphate</text>
        <dbReference type="Rhea" id="RHEA:22508"/>
        <dbReference type="Rhea" id="RHEA-COMP:17339"/>
        <dbReference type="Rhea" id="RHEA-COMP:17340"/>
        <dbReference type="ChEBI" id="CHEBI:33019"/>
        <dbReference type="ChEBI" id="CHEBI:61560"/>
        <dbReference type="ChEBI" id="CHEBI:173112"/>
        <dbReference type="EC" id="2.7.7.7"/>
    </reaction>
</comment>
<dbReference type="InterPro" id="IPR038249">
    <property type="entry name" value="PolIII_tau_V_sf"/>
</dbReference>
<dbReference type="Pfam" id="PF13177">
    <property type="entry name" value="DNA_pol3_delta2"/>
    <property type="match status" value="1"/>
</dbReference>
<dbReference type="GO" id="GO:0046872">
    <property type="term" value="F:metal ion binding"/>
    <property type="evidence" value="ECO:0007669"/>
    <property type="project" value="UniProtKB-KW"/>
</dbReference>
<dbReference type="GO" id="GO:0006261">
    <property type="term" value="P:DNA-templated DNA replication"/>
    <property type="evidence" value="ECO:0007669"/>
    <property type="project" value="TreeGrafter"/>
</dbReference>
<evidence type="ECO:0000259" key="13">
    <source>
        <dbReference type="SMART" id="SM00382"/>
    </source>
</evidence>
<dbReference type="Pfam" id="PF22608">
    <property type="entry name" value="DNAX_ATPase_lid"/>
    <property type="match status" value="1"/>
</dbReference>
<dbReference type="FunFam" id="1.10.8.60:FF:000013">
    <property type="entry name" value="DNA polymerase III subunit gamma/tau"/>
    <property type="match status" value="1"/>
</dbReference>
<evidence type="ECO:0000256" key="4">
    <source>
        <dbReference type="ARBA" id="ARBA00022705"/>
    </source>
</evidence>
<evidence type="ECO:0000256" key="8">
    <source>
        <dbReference type="ARBA" id="ARBA00022840"/>
    </source>
</evidence>
<keyword evidence="3 11" id="KW-0548">Nucleotidyltransferase</keyword>
<dbReference type="AlphaFoldDB" id="A0A1M7YYQ1"/>
<organism evidence="14 15">
    <name type="scientific">Vibrio quintilis</name>
    <dbReference type="NCBI Taxonomy" id="1117707"/>
    <lineage>
        <taxon>Bacteria</taxon>
        <taxon>Pseudomonadati</taxon>
        <taxon>Pseudomonadota</taxon>
        <taxon>Gammaproteobacteria</taxon>
        <taxon>Vibrionales</taxon>
        <taxon>Vibrionaceae</taxon>
        <taxon>Vibrio</taxon>
    </lineage>
</organism>
<dbReference type="Gene3D" id="1.10.8.60">
    <property type="match status" value="1"/>
</dbReference>
<dbReference type="Gene3D" id="3.30.300.150">
    <property type="entry name" value="DNA polymerase III, tau subunit, domain V"/>
    <property type="match status" value="1"/>
</dbReference>